<protein>
    <submittedName>
        <fullName evidence="1">SMI1/KNR4 family protein</fullName>
    </submittedName>
</protein>
<dbReference type="EMBL" id="JAYWVC010000304">
    <property type="protein sequence ID" value="MED7828042.1"/>
    <property type="molecule type" value="Genomic_DNA"/>
</dbReference>
<proteinExistence type="predicted"/>
<name>A0ABU7FVC9_9ACTN</name>
<accession>A0ABU7FVC9</accession>
<dbReference type="InterPro" id="IPR037883">
    <property type="entry name" value="Knr4/Smi1-like_sf"/>
</dbReference>
<comment type="caution">
    <text evidence="1">The sequence shown here is derived from an EMBL/GenBank/DDBJ whole genome shotgun (WGS) entry which is preliminary data.</text>
</comment>
<reference evidence="1" key="1">
    <citation type="submission" date="2024-01" db="EMBL/GenBank/DDBJ databases">
        <title>First draft genome sequence data of TA4-1, the type strain of Gram-positive actinobacterium Streptomyces chiangmaiensis.</title>
        <authorList>
            <person name="Yasawong M."/>
            <person name="Nantapong N."/>
        </authorList>
    </citation>
    <scope>NUCLEOTIDE SEQUENCE</scope>
    <source>
        <strain evidence="1">TA4-1</strain>
    </source>
</reference>
<keyword evidence="2" id="KW-1185">Reference proteome</keyword>
<sequence length="167" mass="18762">MERAVPGLADHRRSEPAVLDWALLENSLGTMLPADYKRLAEWYPTFALGDFLIVGFPEPGEEHYRLRGIRDDLEGGIQEWWEADMSIGLRPHPAPGGLLPWAESNEGDKFLWSTTGENPQQWLVTIASRNGGWWHYEGGAVQFLAEYCNGTLEPWALSPVDPEVTPC</sequence>
<dbReference type="Proteomes" id="UP001333996">
    <property type="component" value="Unassembled WGS sequence"/>
</dbReference>
<evidence type="ECO:0000313" key="1">
    <source>
        <dbReference type="EMBL" id="MED7828042.1"/>
    </source>
</evidence>
<gene>
    <name evidence="1" type="ORF">VXC91_40710</name>
</gene>
<organism evidence="1 2">
    <name type="scientific">Streptomyces chiangmaiensis</name>
    <dbReference type="NCBI Taxonomy" id="766497"/>
    <lineage>
        <taxon>Bacteria</taxon>
        <taxon>Bacillati</taxon>
        <taxon>Actinomycetota</taxon>
        <taxon>Actinomycetes</taxon>
        <taxon>Kitasatosporales</taxon>
        <taxon>Streptomycetaceae</taxon>
        <taxon>Streptomyces</taxon>
    </lineage>
</organism>
<dbReference type="SUPFAM" id="SSF160631">
    <property type="entry name" value="SMI1/KNR4-like"/>
    <property type="match status" value="1"/>
</dbReference>
<evidence type="ECO:0000313" key="2">
    <source>
        <dbReference type="Proteomes" id="UP001333996"/>
    </source>
</evidence>